<keyword evidence="5" id="KW-0130">Cell adhesion</keyword>
<keyword evidence="6 7" id="KW-0034">Amyloid</keyword>
<dbReference type="InterPro" id="IPR005528">
    <property type="entry name" value="ChpA-H"/>
</dbReference>
<dbReference type="Proteomes" id="UP000658320">
    <property type="component" value="Unassembled WGS sequence"/>
</dbReference>
<feature type="region of interest" description="Disordered" evidence="8">
    <location>
        <begin position="78"/>
        <end position="208"/>
    </location>
</feature>
<feature type="domain" description="Chaplin" evidence="10">
    <location>
        <begin position="38"/>
        <end position="78"/>
    </location>
</feature>
<evidence type="ECO:0000256" key="5">
    <source>
        <dbReference type="ARBA" id="ARBA00022889"/>
    </source>
</evidence>
<evidence type="ECO:0000313" key="12">
    <source>
        <dbReference type="Proteomes" id="UP000658320"/>
    </source>
</evidence>
<feature type="compositionally biased region" description="Low complexity" evidence="8">
    <location>
        <begin position="78"/>
        <end position="96"/>
    </location>
</feature>
<accession>A0A918FKF8</accession>
<dbReference type="EMBL" id="BMSX01000022">
    <property type="protein sequence ID" value="GGR46307.1"/>
    <property type="molecule type" value="Genomic_DNA"/>
</dbReference>
<feature type="compositionally biased region" description="Basic and acidic residues" evidence="8">
    <location>
        <begin position="152"/>
        <end position="161"/>
    </location>
</feature>
<dbReference type="Pfam" id="PF03777">
    <property type="entry name" value="ChpA-C"/>
    <property type="match status" value="2"/>
</dbReference>
<name>A0A918FKF8_9ACTN</name>
<evidence type="ECO:0000259" key="10">
    <source>
        <dbReference type="PROSITE" id="PS51884"/>
    </source>
</evidence>
<dbReference type="NCBIfam" id="TIGR01167">
    <property type="entry name" value="LPXTG_anchor"/>
    <property type="match status" value="1"/>
</dbReference>
<organism evidence="11 12">
    <name type="scientific">Streptomyces aurantiogriseus</name>
    <dbReference type="NCBI Taxonomy" id="66870"/>
    <lineage>
        <taxon>Bacteria</taxon>
        <taxon>Bacillati</taxon>
        <taxon>Actinomycetota</taxon>
        <taxon>Actinomycetes</taxon>
        <taxon>Kitasatosporales</taxon>
        <taxon>Streptomycetaceae</taxon>
        <taxon>Streptomyces</taxon>
    </lineage>
</organism>
<feature type="compositionally biased region" description="Acidic residues" evidence="8">
    <location>
        <begin position="134"/>
        <end position="143"/>
    </location>
</feature>
<keyword evidence="3" id="KW-0964">Secreted</keyword>
<sequence length="241" mass="23564">MRRVTRNGVIAVAAASGAMAVTMPAFADAAMSGTAAGPPGMISGNSAQSPVHLPVELCGNTVNAVGALDRAAGATCGDYGSAPASAASDGAADASSTTGRLPGGAPGNSVEAPVDAPVSVTGNNVNIVGIPNPEYDDYEEIPGEEPPPPAEPRPEPPREDPPPAASHPEPRPVPSAPAPQEPAPQKPAPPASAPQAPAPAADHSTLAHTGADTTVAGLAGSAALILGGAVLYRRFRPTAGL</sequence>
<evidence type="ECO:0000256" key="8">
    <source>
        <dbReference type="SAM" id="MobiDB-lite"/>
    </source>
</evidence>
<reference evidence="11" key="2">
    <citation type="submission" date="2020-09" db="EMBL/GenBank/DDBJ databases">
        <authorList>
            <person name="Sun Q."/>
            <person name="Ohkuma M."/>
        </authorList>
    </citation>
    <scope>NUCLEOTIDE SEQUENCE</scope>
    <source>
        <strain evidence="11">JCM 4346</strain>
    </source>
</reference>
<dbReference type="RefSeq" id="WP_189942393.1">
    <property type="nucleotide sequence ID" value="NZ_BMSX01000022.1"/>
</dbReference>
<keyword evidence="2" id="KW-0134">Cell wall</keyword>
<feature type="signal peptide" evidence="9">
    <location>
        <begin position="1"/>
        <end position="27"/>
    </location>
</feature>
<evidence type="ECO:0000256" key="9">
    <source>
        <dbReference type="SAM" id="SignalP"/>
    </source>
</evidence>
<evidence type="ECO:0000256" key="2">
    <source>
        <dbReference type="ARBA" id="ARBA00022512"/>
    </source>
</evidence>
<evidence type="ECO:0000256" key="4">
    <source>
        <dbReference type="ARBA" id="ARBA00022729"/>
    </source>
</evidence>
<dbReference type="GO" id="GO:0007155">
    <property type="term" value="P:cell adhesion"/>
    <property type="evidence" value="ECO:0007669"/>
    <property type="project" value="UniProtKB-KW"/>
</dbReference>
<gene>
    <name evidence="11" type="ORF">GCM10010251_74280</name>
</gene>
<proteinExistence type="predicted"/>
<keyword evidence="4 9" id="KW-0732">Signal</keyword>
<evidence type="ECO:0000256" key="7">
    <source>
        <dbReference type="PROSITE-ProRule" id="PRU01232"/>
    </source>
</evidence>
<comment type="subcellular location">
    <subcellularLocation>
        <location evidence="1">Secreted</location>
        <location evidence="1">Cell wall</location>
    </subcellularLocation>
</comment>
<protein>
    <recommendedName>
        <fullName evidence="10">Chaplin domain-containing protein</fullName>
    </recommendedName>
</protein>
<evidence type="ECO:0000256" key="3">
    <source>
        <dbReference type="ARBA" id="ARBA00022525"/>
    </source>
</evidence>
<dbReference type="AlphaFoldDB" id="A0A918FKF8"/>
<feature type="compositionally biased region" description="Pro residues" evidence="8">
    <location>
        <begin position="171"/>
        <end position="192"/>
    </location>
</feature>
<reference evidence="11" key="1">
    <citation type="journal article" date="2014" name="Int. J. Syst. Evol. Microbiol.">
        <title>Complete genome sequence of Corynebacterium casei LMG S-19264T (=DSM 44701T), isolated from a smear-ripened cheese.</title>
        <authorList>
            <consortium name="US DOE Joint Genome Institute (JGI-PGF)"/>
            <person name="Walter F."/>
            <person name="Albersmeier A."/>
            <person name="Kalinowski J."/>
            <person name="Ruckert C."/>
        </authorList>
    </citation>
    <scope>NUCLEOTIDE SEQUENCE</scope>
    <source>
        <strain evidence="11">JCM 4346</strain>
    </source>
</reference>
<feature type="chain" id="PRO_5037732362" description="Chaplin domain-containing protein" evidence="9">
    <location>
        <begin position="28"/>
        <end position="241"/>
    </location>
</feature>
<keyword evidence="12" id="KW-1185">Reference proteome</keyword>
<evidence type="ECO:0000313" key="11">
    <source>
        <dbReference type="EMBL" id="GGR46307.1"/>
    </source>
</evidence>
<comment type="caution">
    <text evidence="11">The sequence shown here is derived from an EMBL/GenBank/DDBJ whole genome shotgun (WGS) entry which is preliminary data.</text>
</comment>
<evidence type="ECO:0000256" key="1">
    <source>
        <dbReference type="ARBA" id="ARBA00004191"/>
    </source>
</evidence>
<evidence type="ECO:0000256" key="6">
    <source>
        <dbReference type="ARBA" id="ARBA00023087"/>
    </source>
</evidence>
<dbReference type="PROSITE" id="PS51884">
    <property type="entry name" value="CHAPLIN"/>
    <property type="match status" value="1"/>
</dbReference>